<dbReference type="GO" id="GO:0005868">
    <property type="term" value="C:cytoplasmic dynein complex"/>
    <property type="evidence" value="ECO:0007669"/>
    <property type="project" value="TreeGrafter"/>
</dbReference>
<dbReference type="GO" id="GO:0007052">
    <property type="term" value="P:mitotic spindle organization"/>
    <property type="evidence" value="ECO:0007669"/>
    <property type="project" value="TreeGrafter"/>
</dbReference>
<protein>
    <submittedName>
        <fullName evidence="3">BREX-3 system P-loop-containing protein BrxF</fullName>
    </submittedName>
</protein>
<reference evidence="1 2" key="2">
    <citation type="submission" date="2018-11" db="EMBL/GenBank/DDBJ databases">
        <authorList>
            <consortium name="Pathogen Informatics"/>
        </authorList>
    </citation>
    <scope>NUCLEOTIDE SEQUENCE [LARGE SCALE GENOMIC DNA]</scope>
    <source>
        <strain evidence="1 2">Costa Rica</strain>
    </source>
</reference>
<dbReference type="GO" id="GO:0008090">
    <property type="term" value="P:retrograde axonal transport"/>
    <property type="evidence" value="ECO:0007669"/>
    <property type="project" value="TreeGrafter"/>
</dbReference>
<dbReference type="AlphaFoldDB" id="A0A158PDJ5"/>
<dbReference type="GO" id="GO:0031122">
    <property type="term" value="P:cytoplasmic microtubule organization"/>
    <property type="evidence" value="ECO:0007669"/>
    <property type="project" value="TreeGrafter"/>
</dbReference>
<dbReference type="GO" id="GO:0005938">
    <property type="term" value="C:cell cortex"/>
    <property type="evidence" value="ECO:0007669"/>
    <property type="project" value="TreeGrafter"/>
</dbReference>
<dbReference type="InterPro" id="IPR026983">
    <property type="entry name" value="DHC"/>
</dbReference>
<proteinExistence type="predicted"/>
<dbReference type="InterPro" id="IPR027417">
    <property type="entry name" value="P-loop_NTPase"/>
</dbReference>
<dbReference type="GO" id="GO:0008569">
    <property type="term" value="F:minus-end-directed microtubule motor activity"/>
    <property type="evidence" value="ECO:0007669"/>
    <property type="project" value="TreeGrafter"/>
</dbReference>
<dbReference type="GO" id="GO:0051959">
    <property type="term" value="F:dynein light intermediate chain binding"/>
    <property type="evidence" value="ECO:0007669"/>
    <property type="project" value="InterPro"/>
</dbReference>
<dbReference type="Proteomes" id="UP000267027">
    <property type="component" value="Unassembled WGS sequence"/>
</dbReference>
<dbReference type="Gene3D" id="3.40.50.300">
    <property type="entry name" value="P-loop containing nucleotide triphosphate hydrolases"/>
    <property type="match status" value="1"/>
</dbReference>
<name>A0A158PDJ5_ANGCS</name>
<organism evidence="3">
    <name type="scientific">Angiostrongylus costaricensis</name>
    <name type="common">Nematode worm</name>
    <dbReference type="NCBI Taxonomy" id="334426"/>
    <lineage>
        <taxon>Eukaryota</taxon>
        <taxon>Metazoa</taxon>
        <taxon>Ecdysozoa</taxon>
        <taxon>Nematoda</taxon>
        <taxon>Chromadorea</taxon>
        <taxon>Rhabditida</taxon>
        <taxon>Rhabditina</taxon>
        <taxon>Rhabditomorpha</taxon>
        <taxon>Strongyloidea</taxon>
        <taxon>Metastrongylidae</taxon>
        <taxon>Angiostrongylus</taxon>
    </lineage>
</organism>
<accession>A0A158PDJ5</accession>
<evidence type="ECO:0000313" key="1">
    <source>
        <dbReference type="EMBL" id="VDM52321.1"/>
    </source>
</evidence>
<dbReference type="STRING" id="334426.A0A158PDJ5"/>
<dbReference type="PANTHER" id="PTHR10676:SF314">
    <property type="entry name" value="CYTOPLASMIC DYNEIN 1 HEAVY CHAIN 1"/>
    <property type="match status" value="1"/>
</dbReference>
<dbReference type="PANTHER" id="PTHR10676">
    <property type="entry name" value="DYNEIN HEAVY CHAIN FAMILY PROTEIN"/>
    <property type="match status" value="1"/>
</dbReference>
<keyword evidence="2" id="KW-1185">Reference proteome</keyword>
<dbReference type="WBParaSite" id="ACOC_0000073501-mRNA-1">
    <property type="protein sequence ID" value="ACOC_0000073501-mRNA-1"/>
    <property type="gene ID" value="ACOC_0000073501"/>
</dbReference>
<dbReference type="OrthoDB" id="5855390at2759"/>
<dbReference type="GO" id="GO:0045505">
    <property type="term" value="F:dynein intermediate chain binding"/>
    <property type="evidence" value="ECO:0007669"/>
    <property type="project" value="InterPro"/>
</dbReference>
<sequence>MLSNIQSALGEYLESVKPEKLAKVVAAALVNVAKQQVGLSFWCRYDDSHSIRLREPGAQICKRGYRSVLLIIVKCFPFSADEMVELRQHIAQKALERHEKVEDVAHITDGKAMSEDALRGDLDLNTRQWSGLFSSIIGSQRIIFDGDVGTEWVEDLNLVADDNKLLMLPNGERLLITPKVRIISEVADLKNVSLGTFSGVD</sequence>
<dbReference type="GO" id="GO:1904115">
    <property type="term" value="C:axon cytoplasm"/>
    <property type="evidence" value="ECO:0007669"/>
    <property type="project" value="GOC"/>
</dbReference>
<dbReference type="EMBL" id="UYYA01000085">
    <property type="protein sequence ID" value="VDM52321.1"/>
    <property type="molecule type" value="Genomic_DNA"/>
</dbReference>
<evidence type="ECO:0000313" key="3">
    <source>
        <dbReference type="WBParaSite" id="ACOC_0000073501-mRNA-1"/>
    </source>
</evidence>
<reference evidence="3" key="1">
    <citation type="submission" date="2016-04" db="UniProtKB">
        <authorList>
            <consortium name="WormBaseParasite"/>
        </authorList>
    </citation>
    <scope>IDENTIFICATION</scope>
</reference>
<evidence type="ECO:0000313" key="2">
    <source>
        <dbReference type="Proteomes" id="UP000267027"/>
    </source>
</evidence>
<dbReference type="GO" id="GO:0007097">
    <property type="term" value="P:nuclear migration"/>
    <property type="evidence" value="ECO:0007669"/>
    <property type="project" value="TreeGrafter"/>
</dbReference>
<dbReference type="GO" id="GO:0005881">
    <property type="term" value="C:cytoplasmic microtubule"/>
    <property type="evidence" value="ECO:0007669"/>
    <property type="project" value="TreeGrafter"/>
</dbReference>
<gene>
    <name evidence="1" type="ORF">ACOC_LOCUS736</name>
</gene>